<dbReference type="Pfam" id="PF01035">
    <property type="entry name" value="DNA_binding_1"/>
    <property type="match status" value="1"/>
</dbReference>
<evidence type="ECO:0000256" key="1">
    <source>
        <dbReference type="ARBA" id="ARBA00022763"/>
    </source>
</evidence>
<keyword evidence="4" id="KW-0489">Methyltransferase</keyword>
<name>D9WL93_9ACTN</name>
<protein>
    <submittedName>
        <fullName evidence="4">Methylated-DNA-protein-cysteine methyltransferase</fullName>
    </submittedName>
</protein>
<dbReference type="GO" id="GO:0032259">
    <property type="term" value="P:methylation"/>
    <property type="evidence" value="ECO:0007669"/>
    <property type="project" value="UniProtKB-KW"/>
</dbReference>
<keyword evidence="1" id="KW-0227">DNA damage</keyword>
<feature type="region of interest" description="Disordered" evidence="2">
    <location>
        <begin position="115"/>
        <end position="146"/>
    </location>
</feature>
<dbReference type="GO" id="GO:0008168">
    <property type="term" value="F:methyltransferase activity"/>
    <property type="evidence" value="ECO:0007669"/>
    <property type="project" value="UniProtKB-KW"/>
</dbReference>
<feature type="compositionally biased region" description="Basic and acidic residues" evidence="2">
    <location>
        <begin position="123"/>
        <end position="136"/>
    </location>
</feature>
<gene>
    <name evidence="4" type="ORF">SSOG_09082</name>
</gene>
<evidence type="ECO:0000313" key="4">
    <source>
        <dbReference type="EMBL" id="EFL29368.1"/>
    </source>
</evidence>
<dbReference type="STRING" id="457427.SSOG_09082"/>
<dbReference type="Gene3D" id="1.10.10.10">
    <property type="entry name" value="Winged helix-like DNA-binding domain superfamily/Winged helix DNA-binding domain"/>
    <property type="match status" value="1"/>
</dbReference>
<dbReference type="PANTHER" id="PTHR10815">
    <property type="entry name" value="METHYLATED-DNA--PROTEIN-CYSTEINE METHYLTRANSFERASE"/>
    <property type="match status" value="1"/>
</dbReference>
<organism evidence="4 5">
    <name type="scientific">Streptomyces himastatinicus ATCC 53653</name>
    <dbReference type="NCBI Taxonomy" id="457427"/>
    <lineage>
        <taxon>Bacteria</taxon>
        <taxon>Bacillati</taxon>
        <taxon>Actinomycetota</taxon>
        <taxon>Actinomycetes</taxon>
        <taxon>Kitasatosporales</taxon>
        <taxon>Streptomycetaceae</taxon>
        <taxon>Streptomyces</taxon>
        <taxon>Streptomyces violaceusniger group</taxon>
    </lineage>
</organism>
<dbReference type="NCBIfam" id="TIGR00589">
    <property type="entry name" value="ogt"/>
    <property type="match status" value="1"/>
</dbReference>
<keyword evidence="5" id="KW-1185">Reference proteome</keyword>
<accession>D9WL93</accession>
<dbReference type="OrthoDB" id="9802228at2"/>
<evidence type="ECO:0000259" key="3">
    <source>
        <dbReference type="Pfam" id="PF01035"/>
    </source>
</evidence>
<dbReference type="Proteomes" id="UP000003963">
    <property type="component" value="Unassembled WGS sequence"/>
</dbReference>
<dbReference type="EMBL" id="GG657754">
    <property type="protein sequence ID" value="EFL29368.1"/>
    <property type="molecule type" value="Genomic_DNA"/>
</dbReference>
<dbReference type="InterPro" id="IPR036388">
    <property type="entry name" value="WH-like_DNA-bd_sf"/>
</dbReference>
<proteinExistence type="predicted"/>
<keyword evidence="4" id="KW-0808">Transferase</keyword>
<evidence type="ECO:0000313" key="5">
    <source>
        <dbReference type="Proteomes" id="UP000003963"/>
    </source>
</evidence>
<dbReference type="GO" id="GO:0006281">
    <property type="term" value="P:DNA repair"/>
    <property type="evidence" value="ECO:0007669"/>
    <property type="project" value="InterPro"/>
</dbReference>
<reference evidence="4 5" key="1">
    <citation type="submission" date="2009-02" db="EMBL/GenBank/DDBJ databases">
        <title>Annotation of Streptomyces hygroscopicus strain ATCC 53653.</title>
        <authorList>
            <consortium name="The Broad Institute Genome Sequencing Platform"/>
            <consortium name="Broad Institute Microbial Sequencing Center"/>
            <person name="Fischbach M."/>
            <person name="Godfrey P."/>
            <person name="Ward D."/>
            <person name="Young S."/>
            <person name="Zeng Q."/>
            <person name="Koehrsen M."/>
            <person name="Alvarado L."/>
            <person name="Berlin A.M."/>
            <person name="Bochicchio J."/>
            <person name="Borenstein D."/>
            <person name="Chapman S.B."/>
            <person name="Chen Z."/>
            <person name="Engels R."/>
            <person name="Freedman E."/>
            <person name="Gellesch M."/>
            <person name="Goldberg J."/>
            <person name="Griggs A."/>
            <person name="Gujja S."/>
            <person name="Heilman E.R."/>
            <person name="Heiman D.I."/>
            <person name="Hepburn T.A."/>
            <person name="Howarth C."/>
            <person name="Jen D."/>
            <person name="Larson L."/>
            <person name="Lewis B."/>
            <person name="Mehta T."/>
            <person name="Park D."/>
            <person name="Pearson M."/>
            <person name="Richards J."/>
            <person name="Roberts A."/>
            <person name="Saif S."/>
            <person name="Shea T.D."/>
            <person name="Shenoy N."/>
            <person name="Sisk P."/>
            <person name="Stolte C."/>
            <person name="Sykes S.N."/>
            <person name="Thomson T."/>
            <person name="Walk T."/>
            <person name="White J."/>
            <person name="Yandava C."/>
            <person name="Straight P."/>
            <person name="Clardy J."/>
            <person name="Hung D."/>
            <person name="Kolter R."/>
            <person name="Mekalanos J."/>
            <person name="Walker S."/>
            <person name="Walsh C.T."/>
            <person name="Wieland-Brown L.C."/>
            <person name="Haas B."/>
            <person name="Nusbaum C."/>
            <person name="Birren B."/>
        </authorList>
    </citation>
    <scope>NUCLEOTIDE SEQUENCE [LARGE SCALE GENOMIC DNA]</scope>
    <source>
        <strain evidence="4 5">ATCC 53653</strain>
    </source>
</reference>
<dbReference type="HOGENOM" id="CLU_1776409_0_0_11"/>
<dbReference type="InterPro" id="IPR036217">
    <property type="entry name" value="MethylDNA_cys_MeTrfase_DNAb"/>
</dbReference>
<dbReference type="SUPFAM" id="SSF46767">
    <property type="entry name" value="Methylated DNA-protein cysteine methyltransferase, C-terminal domain"/>
    <property type="match status" value="1"/>
</dbReference>
<dbReference type="RefSeq" id="WP_009721165.1">
    <property type="nucleotide sequence ID" value="NZ_GG657754.1"/>
</dbReference>
<dbReference type="CDD" id="cd06445">
    <property type="entry name" value="ATase"/>
    <property type="match status" value="1"/>
</dbReference>
<dbReference type="InterPro" id="IPR014048">
    <property type="entry name" value="MethylDNA_cys_MeTrfase_DNA-bd"/>
</dbReference>
<feature type="domain" description="Methylated-DNA-[protein]-cysteine S-methyltransferase DNA binding" evidence="3">
    <location>
        <begin position="29"/>
        <end position="109"/>
    </location>
</feature>
<evidence type="ECO:0000256" key="2">
    <source>
        <dbReference type="SAM" id="MobiDB-lite"/>
    </source>
</evidence>
<dbReference type="AlphaFoldDB" id="D9WL93"/>
<sequence length="146" mass="16182">MRPFTTGDRRGPAITRTHFEIEYVTCGTDFRSREWQTLDHPVTGTTLSYCGIAELIGTPRTACRAVSTASGASPLLVVRPCHRVIGAGRALSGYAGGIDRKRQLLALESTAAGRLRRARRADRHGPWDRHPLRRDPLTGPLTRRRP</sequence>
<dbReference type="PANTHER" id="PTHR10815:SF5">
    <property type="entry name" value="METHYLATED-DNA--PROTEIN-CYSTEINE METHYLTRANSFERASE"/>
    <property type="match status" value="1"/>
</dbReference>